<gene>
    <name evidence="1" type="ORF">ACERK3_08040</name>
</gene>
<evidence type="ECO:0000313" key="1">
    <source>
        <dbReference type="EMBL" id="MFA9478245.1"/>
    </source>
</evidence>
<accession>A0ABV4U3R7</accession>
<dbReference type="EMBL" id="JBGUBD010000004">
    <property type="protein sequence ID" value="MFA9478245.1"/>
    <property type="molecule type" value="Genomic_DNA"/>
</dbReference>
<dbReference type="Proteomes" id="UP001575105">
    <property type="component" value="Unassembled WGS sequence"/>
</dbReference>
<sequence>MPALPACCTSELNPPSGEPVKHVPWCEPPLTVLVHLAKRGQVADEGTSGQAGQVIWIGRCVWPYPPMLGQGAEGSC</sequence>
<comment type="caution">
    <text evidence="1">The sequence shown here is derived from an EMBL/GenBank/DDBJ whole genome shotgun (WGS) entry which is preliminary data.</text>
</comment>
<protein>
    <submittedName>
        <fullName evidence="1">Uncharacterized protein</fullName>
    </submittedName>
</protein>
<organism evidence="1 2">
    <name type="scientific">Natronomicrosphaera hydrolytica</name>
    <dbReference type="NCBI Taxonomy" id="3242702"/>
    <lineage>
        <taxon>Bacteria</taxon>
        <taxon>Pseudomonadati</taxon>
        <taxon>Planctomycetota</taxon>
        <taxon>Phycisphaerae</taxon>
        <taxon>Phycisphaerales</taxon>
        <taxon>Phycisphaeraceae</taxon>
        <taxon>Natronomicrosphaera</taxon>
    </lineage>
</organism>
<evidence type="ECO:0000313" key="2">
    <source>
        <dbReference type="Proteomes" id="UP001575105"/>
    </source>
</evidence>
<name>A0ABV4U3R7_9BACT</name>
<keyword evidence="2" id="KW-1185">Reference proteome</keyword>
<reference evidence="1 2" key="1">
    <citation type="submission" date="2024-08" db="EMBL/GenBank/DDBJ databases">
        <title>Whole-genome sequencing of halo(alkali)philic microorganisms from hypersaline lakes.</title>
        <authorList>
            <person name="Sorokin D.Y."/>
            <person name="Merkel A.Y."/>
            <person name="Messina E."/>
            <person name="Yakimov M."/>
        </authorList>
    </citation>
    <scope>NUCLEOTIDE SEQUENCE [LARGE SCALE GENOMIC DNA]</scope>
    <source>
        <strain evidence="1 2">AB-hyl4</strain>
    </source>
</reference>
<proteinExistence type="predicted"/>
<dbReference type="RefSeq" id="WP_425345168.1">
    <property type="nucleotide sequence ID" value="NZ_JBGUBD010000004.1"/>
</dbReference>